<proteinExistence type="predicted"/>
<sequence>MSLWLDEMAGLRIRQELHSSTALWNFIKDLCEIPRGIDVHYALFTESLSFQRQQGRCVKEACSRCFFDRIATSISFIAALDRSKYPAHRGNGIRSLYYGGRWIDSGSLTWTCLVIQPKIRGYLCGYNDQRSPALRYGPRCAVTQLSSALFCQSTSNSRGLLTVIYARNLGSSATWRGTESGPPQLILSLTSLKKTKISVFLIPIIDISIRTITNRLSFKFTESRQCINLHPEASCREPP</sequence>
<evidence type="ECO:0000313" key="2">
    <source>
        <dbReference type="Proteomes" id="UP000219338"/>
    </source>
</evidence>
<name>A0A284R7M4_ARMOS</name>
<keyword evidence="2" id="KW-1185">Reference proteome</keyword>
<dbReference type="Proteomes" id="UP000219338">
    <property type="component" value="Unassembled WGS sequence"/>
</dbReference>
<dbReference type="AlphaFoldDB" id="A0A284R7M4"/>
<accession>A0A284R7M4</accession>
<protein>
    <submittedName>
        <fullName evidence="1">Uncharacterized protein</fullName>
    </submittedName>
</protein>
<organism evidence="1 2">
    <name type="scientific">Armillaria ostoyae</name>
    <name type="common">Armillaria root rot fungus</name>
    <dbReference type="NCBI Taxonomy" id="47428"/>
    <lineage>
        <taxon>Eukaryota</taxon>
        <taxon>Fungi</taxon>
        <taxon>Dikarya</taxon>
        <taxon>Basidiomycota</taxon>
        <taxon>Agaricomycotina</taxon>
        <taxon>Agaricomycetes</taxon>
        <taxon>Agaricomycetidae</taxon>
        <taxon>Agaricales</taxon>
        <taxon>Marasmiineae</taxon>
        <taxon>Physalacriaceae</taxon>
        <taxon>Armillaria</taxon>
    </lineage>
</organism>
<reference evidence="2" key="1">
    <citation type="journal article" date="2017" name="Nat. Ecol. Evol.">
        <title>Genome expansion and lineage-specific genetic innovations in the forest pathogenic fungi Armillaria.</title>
        <authorList>
            <person name="Sipos G."/>
            <person name="Prasanna A.N."/>
            <person name="Walter M.C."/>
            <person name="O'Connor E."/>
            <person name="Balint B."/>
            <person name="Krizsan K."/>
            <person name="Kiss B."/>
            <person name="Hess J."/>
            <person name="Varga T."/>
            <person name="Slot J."/>
            <person name="Riley R."/>
            <person name="Boka B."/>
            <person name="Rigling D."/>
            <person name="Barry K."/>
            <person name="Lee J."/>
            <person name="Mihaltcheva S."/>
            <person name="LaButti K."/>
            <person name="Lipzen A."/>
            <person name="Waldron R."/>
            <person name="Moloney N.M."/>
            <person name="Sperisen C."/>
            <person name="Kredics L."/>
            <person name="Vagvoelgyi C."/>
            <person name="Patrignani A."/>
            <person name="Fitzpatrick D."/>
            <person name="Nagy I."/>
            <person name="Doyle S."/>
            <person name="Anderson J.B."/>
            <person name="Grigoriev I.V."/>
            <person name="Gueldener U."/>
            <person name="Muensterkoetter M."/>
            <person name="Nagy L.G."/>
        </authorList>
    </citation>
    <scope>NUCLEOTIDE SEQUENCE [LARGE SCALE GENOMIC DNA]</scope>
    <source>
        <strain evidence="2">C18/9</strain>
    </source>
</reference>
<gene>
    <name evidence="1" type="ORF">ARMOST_08087</name>
</gene>
<dbReference type="EMBL" id="FUEG01000005">
    <property type="protein sequence ID" value="SJL04717.1"/>
    <property type="molecule type" value="Genomic_DNA"/>
</dbReference>
<evidence type="ECO:0000313" key="1">
    <source>
        <dbReference type="EMBL" id="SJL04717.1"/>
    </source>
</evidence>